<dbReference type="Proteomes" id="UP000266673">
    <property type="component" value="Unassembled WGS sequence"/>
</dbReference>
<accession>A0A397V398</accession>
<dbReference type="OrthoDB" id="25503at2759"/>
<keyword evidence="2" id="KW-1185">Reference proteome</keyword>
<proteinExistence type="predicted"/>
<gene>
    <name evidence="1" type="ORF">C2G38_2190012</name>
</gene>
<dbReference type="EMBL" id="QKWP01000678">
    <property type="protein sequence ID" value="RIB16401.1"/>
    <property type="molecule type" value="Genomic_DNA"/>
</dbReference>
<dbReference type="InterPro" id="IPR011990">
    <property type="entry name" value="TPR-like_helical_dom_sf"/>
</dbReference>
<evidence type="ECO:0000313" key="2">
    <source>
        <dbReference type="Proteomes" id="UP000266673"/>
    </source>
</evidence>
<comment type="caution">
    <text evidence="1">The sequence shown here is derived from an EMBL/GenBank/DDBJ whole genome shotgun (WGS) entry which is preliminary data.</text>
</comment>
<protein>
    <submittedName>
        <fullName evidence="1">Uncharacterized protein</fullName>
    </submittedName>
</protein>
<evidence type="ECO:0000313" key="1">
    <source>
        <dbReference type="EMBL" id="RIB16401.1"/>
    </source>
</evidence>
<organism evidence="1 2">
    <name type="scientific">Gigaspora rosea</name>
    <dbReference type="NCBI Taxonomy" id="44941"/>
    <lineage>
        <taxon>Eukaryota</taxon>
        <taxon>Fungi</taxon>
        <taxon>Fungi incertae sedis</taxon>
        <taxon>Mucoromycota</taxon>
        <taxon>Glomeromycotina</taxon>
        <taxon>Glomeromycetes</taxon>
        <taxon>Diversisporales</taxon>
        <taxon>Gigasporaceae</taxon>
        <taxon>Gigaspora</taxon>
    </lineage>
</organism>
<name>A0A397V398_9GLOM</name>
<dbReference type="SUPFAM" id="SSF48452">
    <property type="entry name" value="TPR-like"/>
    <property type="match status" value="1"/>
</dbReference>
<reference evidence="1 2" key="1">
    <citation type="submission" date="2018-06" db="EMBL/GenBank/DDBJ databases">
        <title>Comparative genomics reveals the genomic features of Rhizophagus irregularis, R. cerebriforme, R. diaphanum and Gigaspora rosea, and their symbiotic lifestyle signature.</title>
        <authorList>
            <person name="Morin E."/>
            <person name="San Clemente H."/>
            <person name="Chen E.C.H."/>
            <person name="De La Providencia I."/>
            <person name="Hainaut M."/>
            <person name="Kuo A."/>
            <person name="Kohler A."/>
            <person name="Murat C."/>
            <person name="Tang N."/>
            <person name="Roy S."/>
            <person name="Loubradou J."/>
            <person name="Henrissat B."/>
            <person name="Grigoriev I.V."/>
            <person name="Corradi N."/>
            <person name="Roux C."/>
            <person name="Martin F.M."/>
        </authorList>
    </citation>
    <scope>NUCLEOTIDE SEQUENCE [LARGE SCALE GENOMIC DNA]</scope>
    <source>
        <strain evidence="1 2">DAOM 194757</strain>
    </source>
</reference>
<sequence>MALPVWKIDDKPQFVSIDSSGLKVNYTDPNDYEAVVTDASVEVNFGRKKIKDLRYRGEAYYLTGQCREAIIDLANLLDIEQPNKFALRYQEEAYYIMKI</sequence>
<dbReference type="AlphaFoldDB" id="A0A397V398"/>